<evidence type="ECO:0000256" key="4">
    <source>
        <dbReference type="ARBA" id="ARBA00022803"/>
    </source>
</evidence>
<proteinExistence type="predicted"/>
<evidence type="ECO:0000256" key="3">
    <source>
        <dbReference type="ARBA" id="ARBA00022748"/>
    </source>
</evidence>
<dbReference type="Proteomes" id="UP000235116">
    <property type="component" value="Chromosome"/>
</dbReference>
<evidence type="ECO:0000256" key="1">
    <source>
        <dbReference type="ARBA" id="ARBA00004196"/>
    </source>
</evidence>
<keyword evidence="6" id="KW-1133">Transmembrane helix</keyword>
<reference evidence="10" key="1">
    <citation type="submission" date="2017-08" db="EMBL/GenBank/DDBJ databases">
        <title>Direct submision.</title>
        <authorList>
            <person name="Kim S.-J."/>
            <person name="Rhee S.-K."/>
        </authorList>
    </citation>
    <scope>NUCLEOTIDE SEQUENCE [LARGE SCALE GENOMIC DNA]</scope>
    <source>
        <strain evidence="10">GI5</strain>
    </source>
</reference>
<dbReference type="InterPro" id="IPR056412">
    <property type="entry name" value="Ig_CycH"/>
</dbReference>
<keyword evidence="4 5" id="KW-0802">TPR repeat</keyword>
<dbReference type="Pfam" id="PF23892">
    <property type="entry name" value="Ig_CycH"/>
    <property type="match status" value="1"/>
</dbReference>
<feature type="domain" description="Cytochrome c-type biogenesis protein H Ig-like" evidence="7">
    <location>
        <begin position="308"/>
        <end position="414"/>
    </location>
</feature>
<organism evidence="9 10">
    <name type="scientific">Ketobacter alkanivorans</name>
    <dbReference type="NCBI Taxonomy" id="1917421"/>
    <lineage>
        <taxon>Bacteria</taxon>
        <taxon>Pseudomonadati</taxon>
        <taxon>Pseudomonadota</taxon>
        <taxon>Gammaproteobacteria</taxon>
        <taxon>Pseudomonadales</taxon>
        <taxon>Ketobacteraceae</taxon>
        <taxon>Ketobacter</taxon>
    </lineage>
</organism>
<sequence length="419" mass="46673">MTLMWVALGAMTIVGVLIIILPVLNFRPKQELSGDVINAMVFKDRLKELDQDLIDGRIVQSEYDQLKQELELTLLSDVGVSELGRRRGQGGKWMIWPVVLLVPAAAFLVYWTEGYHPELKEWFSTEQRMQRVMPMMMAGNFEAVEKEDIGVDDFIRALQRQLQSNPEDDQGWYLLGVSYLQVQMPQQSELAFSRALGLSPNNVDYVLGFTQATLAANGGNMTPEIRRTLEQVMRAQPDNPKPYMTMGMAMFQDGDFKSAIHVWELYLNREQVDPRAAELLQRSIEVARNEMAQSSGATQEVAAGPEVVVTVDVSDEVKANLNPTDVLFIYAKAANGPPMPLAVVRQPVSGWPVSATLNDNNAMTPAMTLSKFKEVVVQARISPSGNAIPQSGDWSAEPFPLTVSEGSHRVELNIHSRLP</sequence>
<dbReference type="PANTHER" id="PTHR47870">
    <property type="entry name" value="CYTOCHROME C-TYPE BIOGENESIS PROTEIN CCMH"/>
    <property type="match status" value="1"/>
</dbReference>
<evidence type="ECO:0000256" key="2">
    <source>
        <dbReference type="ARBA" id="ARBA00022737"/>
    </source>
</evidence>
<dbReference type="InterPro" id="IPR011990">
    <property type="entry name" value="TPR-like_helical_dom_sf"/>
</dbReference>
<feature type="transmembrane region" description="Helical" evidence="6">
    <location>
        <begin position="93"/>
        <end position="111"/>
    </location>
</feature>
<feature type="transmembrane region" description="Helical" evidence="6">
    <location>
        <begin position="6"/>
        <end position="24"/>
    </location>
</feature>
<evidence type="ECO:0000256" key="6">
    <source>
        <dbReference type="SAM" id="Phobius"/>
    </source>
</evidence>
<keyword evidence="6" id="KW-0812">Transmembrane</keyword>
<keyword evidence="3" id="KW-0201">Cytochrome c-type biogenesis</keyword>
<evidence type="ECO:0000256" key="5">
    <source>
        <dbReference type="PROSITE-ProRule" id="PRU00339"/>
    </source>
</evidence>
<name>A0A2K9LJN8_9GAMM</name>
<dbReference type="EMBL" id="CP022684">
    <property type="protein sequence ID" value="AUM11715.1"/>
    <property type="molecule type" value="Genomic_DNA"/>
</dbReference>
<dbReference type="InterPro" id="IPR056413">
    <property type="entry name" value="TPR_CcmH_CycH"/>
</dbReference>
<dbReference type="InterPro" id="IPR019734">
    <property type="entry name" value="TPR_rpt"/>
</dbReference>
<dbReference type="RefSeq" id="WP_101893055.1">
    <property type="nucleotide sequence ID" value="NZ_CP022684.1"/>
</dbReference>
<dbReference type="SUPFAM" id="SSF48452">
    <property type="entry name" value="TPR-like"/>
    <property type="match status" value="1"/>
</dbReference>
<feature type="domain" description="Cytochrome c-type biogenesis protein H TPR" evidence="8">
    <location>
        <begin position="119"/>
        <end position="268"/>
    </location>
</feature>
<dbReference type="KEGG" id="kak:Kalk_04460"/>
<dbReference type="PANTHER" id="PTHR47870:SF1">
    <property type="entry name" value="CYTOCHROME C-TYPE BIOGENESIS PROTEIN CCMH"/>
    <property type="match status" value="1"/>
</dbReference>
<evidence type="ECO:0000259" key="7">
    <source>
        <dbReference type="Pfam" id="PF23892"/>
    </source>
</evidence>
<dbReference type="GO" id="GO:0005886">
    <property type="term" value="C:plasma membrane"/>
    <property type="evidence" value="ECO:0007669"/>
    <property type="project" value="TreeGrafter"/>
</dbReference>
<dbReference type="InterPro" id="IPR051263">
    <property type="entry name" value="C-type_cytochrome_biogenesis"/>
</dbReference>
<dbReference type="Gene3D" id="1.25.40.10">
    <property type="entry name" value="Tetratricopeptide repeat domain"/>
    <property type="match status" value="1"/>
</dbReference>
<dbReference type="Pfam" id="PF23914">
    <property type="entry name" value="TPR_CcmH_CycH"/>
    <property type="match status" value="1"/>
</dbReference>
<comment type="subcellular location">
    <subcellularLocation>
        <location evidence="1">Cell envelope</location>
    </subcellularLocation>
</comment>
<dbReference type="PROSITE" id="PS50005">
    <property type="entry name" value="TPR"/>
    <property type="match status" value="1"/>
</dbReference>
<evidence type="ECO:0000313" key="9">
    <source>
        <dbReference type="EMBL" id="AUM11715.1"/>
    </source>
</evidence>
<feature type="repeat" description="TPR" evidence="5">
    <location>
        <begin position="169"/>
        <end position="202"/>
    </location>
</feature>
<dbReference type="GO" id="GO:0017004">
    <property type="term" value="P:cytochrome complex assembly"/>
    <property type="evidence" value="ECO:0007669"/>
    <property type="project" value="UniProtKB-KW"/>
</dbReference>
<dbReference type="InterPro" id="IPR017560">
    <property type="entry name" value="Cyt_c_biogenesis_CcmI"/>
</dbReference>
<dbReference type="OrthoDB" id="9776053at2"/>
<protein>
    <submittedName>
        <fullName evidence="9">C-type cytochrome biogenesis protein CcmI</fullName>
    </submittedName>
</protein>
<dbReference type="NCBIfam" id="TIGR03142">
    <property type="entry name" value="cytochro_ccmI"/>
    <property type="match status" value="1"/>
</dbReference>
<keyword evidence="2" id="KW-0677">Repeat</keyword>
<accession>A0A2K9LJN8</accession>
<gene>
    <name evidence="9" type="primary">ccmI</name>
    <name evidence="9" type="ORF">Kalk_04460</name>
</gene>
<keyword evidence="6" id="KW-0472">Membrane</keyword>
<keyword evidence="10" id="KW-1185">Reference proteome</keyword>
<dbReference type="AlphaFoldDB" id="A0A2K9LJN8"/>
<evidence type="ECO:0000313" key="10">
    <source>
        <dbReference type="Proteomes" id="UP000235116"/>
    </source>
</evidence>
<dbReference type="GO" id="GO:0030313">
    <property type="term" value="C:cell envelope"/>
    <property type="evidence" value="ECO:0007669"/>
    <property type="project" value="UniProtKB-SubCell"/>
</dbReference>
<evidence type="ECO:0000259" key="8">
    <source>
        <dbReference type="Pfam" id="PF23914"/>
    </source>
</evidence>